<dbReference type="InterPro" id="IPR000504">
    <property type="entry name" value="RRM_dom"/>
</dbReference>
<keyword evidence="1" id="KW-0677">Repeat</keyword>
<evidence type="ECO:0000313" key="9">
    <source>
        <dbReference type="Proteomes" id="UP000626092"/>
    </source>
</evidence>
<protein>
    <recommendedName>
        <fullName evidence="7">RRM domain-containing protein</fullName>
    </recommendedName>
</protein>
<dbReference type="Proteomes" id="UP000626092">
    <property type="component" value="Unassembled WGS sequence"/>
</dbReference>
<dbReference type="AlphaFoldDB" id="A0A834L5V4"/>
<dbReference type="InterPro" id="IPR035979">
    <property type="entry name" value="RBD_domain_sf"/>
</dbReference>
<dbReference type="FunFam" id="3.30.70.330:FF:000063">
    <property type="entry name" value="MEI2-like protein 5 isoform 2"/>
    <property type="match status" value="1"/>
</dbReference>
<feature type="region of interest" description="Disordered" evidence="6">
    <location>
        <begin position="1016"/>
        <end position="1047"/>
    </location>
</feature>
<dbReference type="GO" id="GO:0045836">
    <property type="term" value="P:positive regulation of meiotic nuclear division"/>
    <property type="evidence" value="ECO:0007669"/>
    <property type="project" value="UniProtKB-ARBA"/>
</dbReference>
<dbReference type="Pfam" id="PF04059">
    <property type="entry name" value="RRM_2"/>
    <property type="match status" value="1"/>
</dbReference>
<dbReference type="GO" id="GO:0051321">
    <property type="term" value="P:meiotic cell cycle"/>
    <property type="evidence" value="ECO:0007669"/>
    <property type="project" value="UniProtKB-KW"/>
</dbReference>
<organism evidence="8 9">
    <name type="scientific">Rhododendron simsii</name>
    <name type="common">Sims's rhododendron</name>
    <dbReference type="NCBI Taxonomy" id="118357"/>
    <lineage>
        <taxon>Eukaryota</taxon>
        <taxon>Viridiplantae</taxon>
        <taxon>Streptophyta</taxon>
        <taxon>Embryophyta</taxon>
        <taxon>Tracheophyta</taxon>
        <taxon>Spermatophyta</taxon>
        <taxon>Magnoliopsida</taxon>
        <taxon>eudicotyledons</taxon>
        <taxon>Gunneridae</taxon>
        <taxon>Pentapetalae</taxon>
        <taxon>asterids</taxon>
        <taxon>Ericales</taxon>
        <taxon>Ericaceae</taxon>
        <taxon>Ericoideae</taxon>
        <taxon>Rhodoreae</taxon>
        <taxon>Rhododendron</taxon>
    </lineage>
</organism>
<evidence type="ECO:0000256" key="4">
    <source>
        <dbReference type="ARBA" id="ARBA00058438"/>
    </source>
</evidence>
<keyword evidence="3" id="KW-0469">Meiosis</keyword>
<evidence type="ECO:0000256" key="2">
    <source>
        <dbReference type="ARBA" id="ARBA00022884"/>
    </source>
</evidence>
<evidence type="ECO:0000313" key="8">
    <source>
        <dbReference type="EMBL" id="KAF7123391.1"/>
    </source>
</evidence>
<dbReference type="EMBL" id="WJXA01000012">
    <property type="protein sequence ID" value="KAF7123391.1"/>
    <property type="molecule type" value="Genomic_DNA"/>
</dbReference>
<dbReference type="InterPro" id="IPR034453">
    <property type="entry name" value="MEI2-like_RRM1"/>
</dbReference>
<dbReference type="PROSITE" id="PS50102">
    <property type="entry name" value="RRM"/>
    <property type="match status" value="2"/>
</dbReference>
<keyword evidence="9" id="KW-1185">Reference proteome</keyword>
<feature type="domain" description="RRM" evidence="7">
    <location>
        <begin position="342"/>
        <end position="415"/>
    </location>
</feature>
<evidence type="ECO:0000256" key="5">
    <source>
        <dbReference type="PROSITE-ProRule" id="PRU00176"/>
    </source>
</evidence>
<dbReference type="GO" id="GO:0003723">
    <property type="term" value="F:RNA binding"/>
    <property type="evidence" value="ECO:0007669"/>
    <property type="project" value="UniProtKB-UniRule"/>
</dbReference>
<reference evidence="8" key="1">
    <citation type="submission" date="2019-11" db="EMBL/GenBank/DDBJ databases">
        <authorList>
            <person name="Liu Y."/>
            <person name="Hou J."/>
            <person name="Li T.-Q."/>
            <person name="Guan C.-H."/>
            <person name="Wu X."/>
            <person name="Wu H.-Z."/>
            <person name="Ling F."/>
            <person name="Zhang R."/>
            <person name="Shi X.-G."/>
            <person name="Ren J.-P."/>
            <person name="Chen E.-F."/>
            <person name="Sun J.-M."/>
        </authorList>
    </citation>
    <scope>NUCLEOTIDE SEQUENCE</scope>
    <source>
        <strain evidence="8">Adult_tree_wgs_1</strain>
        <tissue evidence="8">Leaves</tissue>
    </source>
</reference>
<dbReference type="Pfam" id="PF00076">
    <property type="entry name" value="RRM_1"/>
    <property type="match status" value="2"/>
</dbReference>
<evidence type="ECO:0000259" key="7">
    <source>
        <dbReference type="PROSITE" id="PS50102"/>
    </source>
</evidence>
<dbReference type="SMART" id="SM00360">
    <property type="entry name" value="RRM"/>
    <property type="match status" value="2"/>
</dbReference>
<dbReference type="InterPro" id="IPR007201">
    <property type="entry name" value="Mei2-like_Rrm_C"/>
</dbReference>
<proteinExistence type="predicted"/>
<feature type="region of interest" description="Disordered" evidence="6">
    <location>
        <begin position="116"/>
        <end position="135"/>
    </location>
</feature>
<dbReference type="CDD" id="cd12524">
    <property type="entry name" value="RRM1_MEI2_like"/>
    <property type="match status" value="1"/>
</dbReference>
<feature type="region of interest" description="Disordered" evidence="6">
    <location>
        <begin position="841"/>
        <end position="870"/>
    </location>
</feature>
<feature type="compositionally biased region" description="Basic and acidic residues" evidence="6">
    <location>
        <begin position="848"/>
        <end position="858"/>
    </location>
</feature>
<name>A0A834L5V4_RHOSS</name>
<dbReference type="SUPFAM" id="SSF54928">
    <property type="entry name" value="RNA-binding domain, RBD"/>
    <property type="match status" value="2"/>
</dbReference>
<sequence length="1047" mass="115709">MPSERMDGEGLSSPSFFPEEVFYPNERQVGFWKTETMPDHYIDIAVARLTGAHTYDMDVTNIGDRGIEELGRVVKILILPFFQDASCWHSFHGLLEEFALSLCVKVDGILGTAGGNSAASSPLEKQMSPESHQRMQSCHLPDHTLTKDQKVNYSLKKHAVGAERVASQSFRIPVDHIPGMRSNLNAKPASYFMEGDEIHVMGPQYENGLFSSSLSELFGRKCFHGAVRLTSNNALYGHSVGAAASHYEDQEPFETLEEIEAQTIGNLLPNDDDLLSGVTDGLDYVGQSNPGEEIEDLDFFSSVGGMDLGEDGFPPGQRDSEFSGGSFSSVGVDQHYGEHPSRTLFVRNINSNVEDSELQALFEQFGDIHTLYTACKHRGFVMIAYYDIRASQNAMRALQNKLLRRRNLDIHFSIPKENPSEKYINHGILMVFNLDSSVSNEELHQIFGVYGEIKEIREAPPRGHHRFIEFYDVRAAEAALRALNRSDIAGKKIKLEPSPPVGARQCLVPQFPSDMEQDESGPYLHHCSSPSNSTTGFHGPVSHAGITSSCMDNGTVPGVHPAIRAPISGPFMENAFHHGLSSSVPNSLSSLVRVESLGNQSSFPESGHSQRQLKVGFQGTPDFHPHSFLEYHDGLTNGAQCNSPVMDANVSARPCNRNENRQFCKPNVNAHSLELNDAVFGFSGNGSCPSPGHHYMWSNSSQPQGMMWPNSPTFVNGVCTGHPPPGLHGQLSRAPSQMMNTILPMNNHHVGSAPSANPSLLDRQHSYAGESPNASGFHPASLGNMRISGNSPHHLEFVSQNIFPHVGGNCMDLPIPSQNVGLQSHHQRCMMFPGRGQMIPMMSSFDSPNERARSRRSEASSNQGDNKKQFELDVDHIMRGEDNRTTLMIKNIPNKYVVPNYLFILFTRVFQMFFSSDENKCNVGYAFINMTDPSMIIPFYQAFNGKKWEKFNSEKVATLAYARIQGKVALIAHFQNSSLMNEDKRCRPILFNTDGPNAGDQVPFPMGVNIRSRPSKTRAISSEENHQESALNLPNGEEFVNGGSSSD</sequence>
<evidence type="ECO:0000256" key="1">
    <source>
        <dbReference type="ARBA" id="ARBA00022737"/>
    </source>
</evidence>
<keyword evidence="2 5" id="KW-0694">RNA-binding</keyword>
<comment type="function">
    <text evidence="4">Probable RNA-binding protein that plays a role in meiosis and vegetative growth.</text>
</comment>
<dbReference type="PANTHER" id="PTHR23189">
    <property type="entry name" value="RNA RECOGNITION MOTIF-CONTAINING"/>
    <property type="match status" value="1"/>
</dbReference>
<feature type="domain" description="RRM" evidence="7">
    <location>
        <begin position="427"/>
        <end position="500"/>
    </location>
</feature>
<dbReference type="OrthoDB" id="417481at2759"/>
<evidence type="ECO:0000256" key="3">
    <source>
        <dbReference type="ARBA" id="ARBA00023254"/>
    </source>
</evidence>
<dbReference type="Gene3D" id="3.30.70.330">
    <property type="match status" value="2"/>
</dbReference>
<accession>A0A834L5V4</accession>
<comment type="caution">
    <text evidence="8">The sequence shown here is derived from an EMBL/GenBank/DDBJ whole genome shotgun (WGS) entry which is preliminary data.</text>
</comment>
<dbReference type="InterPro" id="IPR012677">
    <property type="entry name" value="Nucleotide-bd_a/b_plait_sf"/>
</dbReference>
<dbReference type="FunFam" id="3.30.70.330:FF:000101">
    <property type="entry name" value="Protein MEI2-like 1"/>
    <property type="match status" value="1"/>
</dbReference>
<dbReference type="GO" id="GO:0045927">
    <property type="term" value="P:positive regulation of growth"/>
    <property type="evidence" value="ECO:0007669"/>
    <property type="project" value="UniProtKB-ARBA"/>
</dbReference>
<gene>
    <name evidence="8" type="ORF">RHSIM_Rhsim12G0101500</name>
</gene>
<evidence type="ECO:0000256" key="6">
    <source>
        <dbReference type="SAM" id="MobiDB-lite"/>
    </source>
</evidence>